<dbReference type="GO" id="GO:0008168">
    <property type="term" value="F:methyltransferase activity"/>
    <property type="evidence" value="ECO:0007669"/>
    <property type="project" value="UniProtKB-KW"/>
</dbReference>
<dbReference type="InterPro" id="IPR001525">
    <property type="entry name" value="C5_MeTfrase"/>
</dbReference>
<dbReference type="Proteomes" id="UP000186817">
    <property type="component" value="Unassembled WGS sequence"/>
</dbReference>
<comment type="caution">
    <text evidence="4">The sequence shown here is derived from an EMBL/GenBank/DDBJ whole genome shotgun (WGS) entry which is preliminary data.</text>
</comment>
<evidence type="ECO:0000256" key="1">
    <source>
        <dbReference type="ARBA" id="ARBA00022603"/>
    </source>
</evidence>
<evidence type="ECO:0000313" key="4">
    <source>
        <dbReference type="EMBL" id="OLP89998.1"/>
    </source>
</evidence>
<dbReference type="InterPro" id="IPR029063">
    <property type="entry name" value="SAM-dependent_MTases_sf"/>
</dbReference>
<keyword evidence="2" id="KW-0808">Transferase</keyword>
<evidence type="ECO:0000256" key="2">
    <source>
        <dbReference type="ARBA" id="ARBA00022679"/>
    </source>
</evidence>
<keyword evidence="1" id="KW-0489">Methyltransferase</keyword>
<dbReference type="SUPFAM" id="SSF53335">
    <property type="entry name" value="S-adenosyl-L-methionine-dependent methyltransferases"/>
    <property type="match status" value="1"/>
</dbReference>
<dbReference type="Gene3D" id="3.40.50.150">
    <property type="entry name" value="Vaccinia Virus protein VP39"/>
    <property type="match status" value="1"/>
</dbReference>
<organism evidence="4 5">
    <name type="scientific">Symbiodinium microadriaticum</name>
    <name type="common">Dinoflagellate</name>
    <name type="synonym">Zooxanthella microadriatica</name>
    <dbReference type="NCBI Taxonomy" id="2951"/>
    <lineage>
        <taxon>Eukaryota</taxon>
        <taxon>Sar</taxon>
        <taxon>Alveolata</taxon>
        <taxon>Dinophyceae</taxon>
        <taxon>Suessiales</taxon>
        <taxon>Symbiodiniaceae</taxon>
        <taxon>Symbiodinium</taxon>
    </lineage>
</organism>
<evidence type="ECO:0000313" key="5">
    <source>
        <dbReference type="Proteomes" id="UP000186817"/>
    </source>
</evidence>
<feature type="region of interest" description="Disordered" evidence="3">
    <location>
        <begin position="1061"/>
        <end position="1089"/>
    </location>
</feature>
<keyword evidence="5" id="KW-1185">Reference proteome</keyword>
<reference evidence="4 5" key="1">
    <citation type="submission" date="2016-02" db="EMBL/GenBank/DDBJ databases">
        <title>Genome analysis of coral dinoflagellate symbionts highlights evolutionary adaptations to a symbiotic lifestyle.</title>
        <authorList>
            <person name="Aranda M."/>
            <person name="Li Y."/>
            <person name="Liew Y.J."/>
            <person name="Baumgarten S."/>
            <person name="Simakov O."/>
            <person name="Wilson M."/>
            <person name="Piel J."/>
            <person name="Ashoor H."/>
            <person name="Bougouffa S."/>
            <person name="Bajic V.B."/>
            <person name="Ryu T."/>
            <person name="Ravasi T."/>
            <person name="Bayer T."/>
            <person name="Micklem G."/>
            <person name="Kim H."/>
            <person name="Bhak J."/>
            <person name="Lajeunesse T.C."/>
            <person name="Voolstra C.R."/>
        </authorList>
    </citation>
    <scope>NUCLEOTIDE SEQUENCE [LARGE SCALE GENOMIC DNA]</scope>
    <source>
        <strain evidence="4 5">CCMP2467</strain>
    </source>
</reference>
<dbReference type="OrthoDB" id="456487at2759"/>
<name>A0A1Q9D492_SYMMI</name>
<proteinExistence type="predicted"/>
<gene>
    <name evidence="4" type="ORF">AK812_SmicGene28502</name>
</gene>
<accession>A0A1Q9D492</accession>
<dbReference type="GO" id="GO:0032259">
    <property type="term" value="P:methylation"/>
    <property type="evidence" value="ECO:0007669"/>
    <property type="project" value="UniProtKB-KW"/>
</dbReference>
<dbReference type="Pfam" id="PF00145">
    <property type="entry name" value="DNA_methylase"/>
    <property type="match status" value="1"/>
</dbReference>
<protein>
    <submittedName>
        <fullName evidence="4">Uncharacterized protein</fullName>
    </submittedName>
</protein>
<evidence type="ECO:0000256" key="3">
    <source>
        <dbReference type="SAM" id="MobiDB-lite"/>
    </source>
</evidence>
<feature type="region of interest" description="Disordered" evidence="3">
    <location>
        <begin position="351"/>
        <end position="374"/>
    </location>
</feature>
<dbReference type="EMBL" id="LSRX01000733">
    <property type="protein sequence ID" value="OLP89998.1"/>
    <property type="molecule type" value="Genomic_DNA"/>
</dbReference>
<sequence length="1572" mass="178957">MATLESFFNWADVALQIVPEEWPEWQRSFLGRRATYFSCCSGLGTAERACEQIMTASAKILPKAARLYCRFAIELDPVCQMALLDANTDHVCSDVYDFFPGSKKQKIAGNAAHRVHHFCEHFQTESRCQCRRHHGKCGLTRTHGSICGSPCQPWSSMGAAEGVQDSRTNVFFAWASMVMKQKLYWALHENVLGFPILGLSIYLLSLFVSMKWMTTKQVIPRTDMMDEILKDYHIFHLRGSPGDWGHHVMARPRVWSIMFHKEKVQVLHNPADVYQELCRAMRKALGFLPLSLFFADTSQKDILDTENRLRQKKALPPVLCPSKNWTSLLSETEQRHLRDFEAKWKQRTGGFSPELDSSTLHNGGQAALPGGLSQEVPHEGHLQVSWLQKEGQGVLHHKLTGEMTPLPQGATELHFDEHGVAFLDGPGLSECLWASTVLKHHVFKTTATGEEEQSERCFVFTKTTGGGVELEWLEVFQKRYKLLYPQDALRGVFSDTHVVLMWLQYVPENQNKCFWQLQGLSRLSKKDLLKQLRKSWIPAFESRRQAAEAPEVRDIRWPSTSQQGDSAESYAHDTFASTRFVVFLMVLLGKHYKETLTWLRSLFRVLLPAEHKFKLRVNQQRQKLCLRGGYVDLSEIAHRSIFRERLQGRRYVPRRVQTKLRLEELLYKLMPLKAFQWLVWDIVEAVGCILDVAVACKSFPTGPSEKDTFTLDSPADLRDPNMREMRMRAVLSKAWNANKRKAAERKVPQTAAERTRLRVQAEASRRYCMALQKKKERGQYLESARRSFSSSRFVHVAMDGGRAGGRKRWLYCLYDSLSQTGAWAPPLRFKDSGYRLPDADRGPSAGEAKRLDDSSLRFLESLRVDPGPSAAAVEPVVKKATRQPSYEQLVGLHQTLKSMFPALEKGLLSFERTETAATKDLRSLPTLIVTSDAGPDLQSGLQFLQNSLGIRVVHLWEGRHRMARELENAITQVGHLRPTMLIGEMILNFSRGPWAGHRWFRVLQAAGTPESSALLHFFRPRVARDLGISEGSLTMDQVLQAVREAGTVVIVSAAGVFRDQDGLSRQGESHPGWSNSSGPASAEDDPVTMTGESRAKLWARCKNKLHCVITALLNTDLRFDLDAWFFLSKPQSEALHDLRTRVQKGPAETLQVHLREASGEPLSICNRIVEQMQSPEVWSFLDFWCSGSLQGGYVKRMEADHPECRLQSARSARMLEMVMALVHQKLLYAAVPLYSYPYRLVLLASSDKAVAERTLLHFKKCWEADKLARATNTKWCKGFVKRSPFQLTVLQDLIEVRPFAMETLHWASIQTFQDWKVLPARAISPLEHFVRTGDAAESEVPLFWPTGPERPMLQYAAENGYPGVSLVILKLLLKEEFGQNMDAHEQGQIGEVLQEGITQALECSSEKAADALEIALHHREKDTSELMEMLAMPQFAEALQSKEDEKKVHEAIAESKASQRTVLSITSSIRALRPVKKKKKEAKRKPVSFRGDAKWHTEDLQRLAPADYRMYRDNFNKCIRAYHRRYDWSMSRSWGRSGREAKPAREVLLAVWARHEALNPDISCPWDFKQLE</sequence>